<keyword evidence="2" id="KW-0560">Oxidoreductase</keyword>
<evidence type="ECO:0000256" key="1">
    <source>
        <dbReference type="ARBA" id="ARBA00006484"/>
    </source>
</evidence>
<evidence type="ECO:0000313" key="4">
    <source>
        <dbReference type="Proteomes" id="UP000586093"/>
    </source>
</evidence>
<dbReference type="GO" id="GO:0016491">
    <property type="term" value="F:oxidoreductase activity"/>
    <property type="evidence" value="ECO:0007669"/>
    <property type="project" value="UniProtKB-KW"/>
</dbReference>
<evidence type="ECO:0000313" key="3">
    <source>
        <dbReference type="EMBL" id="MBB1161897.1"/>
    </source>
</evidence>
<keyword evidence="4" id="KW-1185">Reference proteome</keyword>
<sequence length="262" mass="27903">MSLNPCLSDWSDRLVWLVGASSGIGRATASALHARGARVVVSARRHEALDEFVRQHPGAVALPFDATDRAAMAMAAQALRRLAASGPRGTLDLAMYCAGHYKPQRATAFDLDEMLKHQQINVTGALHMIDALLPTLLAQGSGHLSLVASVAGYRGLPKALAYGPTKAALINLAQVLYLDLHARGLGVSLVNPGFVETPLTAQNTFAMPALLTPEQAAEAILHGWARGRFEIHFPKRFTRVLKVLGLLGDGAYFAAVRRATGG</sequence>
<dbReference type="AlphaFoldDB" id="A0A839HHH0"/>
<gene>
    <name evidence="3" type="ORF">H4F90_07885</name>
</gene>
<dbReference type="RefSeq" id="WP_182663278.1">
    <property type="nucleotide sequence ID" value="NZ_JACIVI010000002.1"/>
</dbReference>
<evidence type="ECO:0000256" key="2">
    <source>
        <dbReference type="ARBA" id="ARBA00023002"/>
    </source>
</evidence>
<dbReference type="EMBL" id="JACIVI010000002">
    <property type="protein sequence ID" value="MBB1161897.1"/>
    <property type="molecule type" value="Genomic_DNA"/>
</dbReference>
<organism evidence="3 4">
    <name type="scientific">Aquariibacter albus</name>
    <dbReference type="NCBI Taxonomy" id="2759899"/>
    <lineage>
        <taxon>Bacteria</taxon>
        <taxon>Pseudomonadati</taxon>
        <taxon>Pseudomonadota</taxon>
        <taxon>Betaproteobacteria</taxon>
        <taxon>Burkholderiales</taxon>
        <taxon>Sphaerotilaceae</taxon>
        <taxon>Aquariibacter</taxon>
    </lineage>
</organism>
<comment type="caution">
    <text evidence="3">The sequence shown here is derived from an EMBL/GenBank/DDBJ whole genome shotgun (WGS) entry which is preliminary data.</text>
</comment>
<dbReference type="Gene3D" id="3.40.50.720">
    <property type="entry name" value="NAD(P)-binding Rossmann-like Domain"/>
    <property type="match status" value="1"/>
</dbReference>
<accession>A0A839HHH0</accession>
<dbReference type="Proteomes" id="UP000586093">
    <property type="component" value="Unassembled WGS sequence"/>
</dbReference>
<dbReference type="SUPFAM" id="SSF51735">
    <property type="entry name" value="NAD(P)-binding Rossmann-fold domains"/>
    <property type="match status" value="1"/>
</dbReference>
<name>A0A839HHH0_9BURK</name>
<protein>
    <submittedName>
        <fullName evidence="3">SDR family NAD(P)-dependent oxidoreductase</fullName>
    </submittedName>
</protein>
<dbReference type="GO" id="GO:0016020">
    <property type="term" value="C:membrane"/>
    <property type="evidence" value="ECO:0007669"/>
    <property type="project" value="TreeGrafter"/>
</dbReference>
<proteinExistence type="inferred from homology"/>
<dbReference type="PANTHER" id="PTHR44196:SF1">
    <property type="entry name" value="DEHYDROGENASE_REDUCTASE SDR FAMILY MEMBER 7B"/>
    <property type="match status" value="1"/>
</dbReference>
<dbReference type="Pfam" id="PF00106">
    <property type="entry name" value="adh_short"/>
    <property type="match status" value="1"/>
</dbReference>
<dbReference type="InterPro" id="IPR036291">
    <property type="entry name" value="NAD(P)-bd_dom_sf"/>
</dbReference>
<reference evidence="3 4" key="1">
    <citation type="submission" date="2020-08" db="EMBL/GenBank/DDBJ databases">
        <title>Aquariorum lacteus gen. nov., sp. nov., a new member of the family Comamonadaceae, isolated from freshwater aquarium.</title>
        <authorList>
            <person name="Chun S.-J."/>
        </authorList>
    </citation>
    <scope>NUCLEOTIDE SEQUENCE [LARGE SCALE GENOMIC DNA]</scope>
    <source>
        <strain evidence="3 4">SJAQ100</strain>
    </source>
</reference>
<dbReference type="PRINTS" id="PR00081">
    <property type="entry name" value="GDHRDH"/>
</dbReference>
<comment type="similarity">
    <text evidence="1">Belongs to the short-chain dehydrogenases/reductases (SDR) family.</text>
</comment>
<dbReference type="PANTHER" id="PTHR44196">
    <property type="entry name" value="DEHYDROGENASE/REDUCTASE SDR FAMILY MEMBER 7B"/>
    <property type="match status" value="1"/>
</dbReference>
<dbReference type="InterPro" id="IPR002347">
    <property type="entry name" value="SDR_fam"/>
</dbReference>